<accession>A0A9D2UJH0</accession>
<dbReference type="GO" id="GO:0046872">
    <property type="term" value="F:metal ion binding"/>
    <property type="evidence" value="ECO:0007669"/>
    <property type="project" value="UniProtKB-KW"/>
</dbReference>
<gene>
    <name evidence="5" type="ORF">IAA93_07420</name>
</gene>
<dbReference type="Pfam" id="PF01501">
    <property type="entry name" value="Glyco_transf_8"/>
    <property type="match status" value="1"/>
</dbReference>
<protein>
    <submittedName>
        <fullName evidence="5">Glycosyltransferase</fullName>
        <ecNumber evidence="5">2.4.-.-</ecNumber>
    </submittedName>
</protein>
<dbReference type="EC" id="2.4.-.-" evidence="5"/>
<dbReference type="Gene3D" id="3.40.50.2000">
    <property type="entry name" value="Glycogen Phosphorylase B"/>
    <property type="match status" value="1"/>
</dbReference>
<proteinExistence type="predicted"/>
<evidence type="ECO:0000256" key="2">
    <source>
        <dbReference type="ARBA" id="ARBA00022679"/>
    </source>
</evidence>
<dbReference type="PANTHER" id="PTHR13778:SF47">
    <property type="entry name" value="LIPOPOLYSACCHARIDE 1,3-GALACTOSYLTRANSFERASE"/>
    <property type="match status" value="1"/>
</dbReference>
<reference evidence="5" key="1">
    <citation type="journal article" date="2021" name="PeerJ">
        <title>Extensive microbial diversity within the chicken gut microbiome revealed by metagenomics and culture.</title>
        <authorList>
            <person name="Gilroy R."/>
            <person name="Ravi A."/>
            <person name="Getino M."/>
            <person name="Pursley I."/>
            <person name="Horton D.L."/>
            <person name="Alikhan N.F."/>
            <person name="Baker D."/>
            <person name="Gharbi K."/>
            <person name="Hall N."/>
            <person name="Watson M."/>
            <person name="Adriaenssens E.M."/>
            <person name="Foster-Nyarko E."/>
            <person name="Jarju S."/>
            <person name="Secka A."/>
            <person name="Antonio M."/>
            <person name="Oren A."/>
            <person name="Chaudhuri R.R."/>
            <person name="La Ragione R."/>
            <person name="Hildebrand F."/>
            <person name="Pallen M.J."/>
        </authorList>
    </citation>
    <scope>NUCLEOTIDE SEQUENCE</scope>
    <source>
        <strain evidence="5">MalCec1-1739</strain>
    </source>
</reference>
<evidence type="ECO:0000256" key="1">
    <source>
        <dbReference type="ARBA" id="ARBA00022676"/>
    </source>
</evidence>
<dbReference type="InterPro" id="IPR001296">
    <property type="entry name" value="Glyco_trans_1"/>
</dbReference>
<sequence length="669" mass="77479">MHIFFALNDSYSRHCCTAMVSILENNGCTPIHFHLLTNGISDDNRHKLGQLTSHYANASIDVRVIDNDIFDSLPVSINYISRQTYYRYAIAELYPDLDKAIYLDCDIVVKGSLSGLWATNLDGCLCAGVRDLWIDNIHYKPEIGFSLDELYINAGVLLLNLELMRQECTFAALCQTTLRPPCNIRFQDQDAINIVCRGRIKGLPAIYNFTSEDLLRHPDAADGAIIVHYTGERKPWGRKRCSNALKQLYFDYLGLTPYRQSAIRRLASNAAWKLGKPFRKRIAGPQPLRIALLIDEFFGGAGTAYGGYGFLARYYIAKYLPCDDIQIDVLLGLNRHSSRRKAIKTRVDDVDVYRLPGRRHAARWLKKRNYDLYFSIELTTSFLKYERSKDKRLLLWVQDPRPWEEWLEIETVKLFPESCYWNTEVYELVHKLYEEHRVRFVTQGHFLIEKAKRLYRLHPDTPMMFLPNPVDIDPHFDVRNYKKKDHIIFIGRIESVKRGWLFCEIAKRMPEYQFFMLGQSFREKAQNDSIMEKYRHGIANLHFVGHVEGEEKAKYIKDAKILVNTSIHEALPVTFLEALAYGTLLVSCRNPEGLTEKFGIYTGPVLGDGFDNVHIFVNAIKSLMSDDERRKSLSVAGYEYVKRTHNVPDFIRNTRALLREEAAKRSLPR</sequence>
<dbReference type="GO" id="GO:0016757">
    <property type="term" value="F:glycosyltransferase activity"/>
    <property type="evidence" value="ECO:0007669"/>
    <property type="project" value="UniProtKB-KW"/>
</dbReference>
<keyword evidence="3" id="KW-0479">Metal-binding</keyword>
<dbReference type="InterPro" id="IPR029044">
    <property type="entry name" value="Nucleotide-diphossugar_trans"/>
</dbReference>
<dbReference type="Proteomes" id="UP000787625">
    <property type="component" value="Unassembled WGS sequence"/>
</dbReference>
<dbReference type="PANTHER" id="PTHR13778">
    <property type="entry name" value="GLYCOSYLTRANSFERASE 8 DOMAIN-CONTAINING PROTEIN"/>
    <property type="match status" value="1"/>
</dbReference>
<reference evidence="5" key="2">
    <citation type="submission" date="2021-04" db="EMBL/GenBank/DDBJ databases">
        <authorList>
            <person name="Gilroy R."/>
        </authorList>
    </citation>
    <scope>NUCLEOTIDE SEQUENCE</scope>
    <source>
        <strain evidence="5">MalCec1-1739</strain>
    </source>
</reference>
<comment type="caution">
    <text evidence="5">The sequence shown here is derived from an EMBL/GenBank/DDBJ whole genome shotgun (WGS) entry which is preliminary data.</text>
</comment>
<dbReference type="CDD" id="cd03801">
    <property type="entry name" value="GT4_PimA-like"/>
    <property type="match status" value="1"/>
</dbReference>
<feature type="domain" description="Glycosyl transferase family 1" evidence="4">
    <location>
        <begin position="477"/>
        <end position="639"/>
    </location>
</feature>
<dbReference type="EMBL" id="DWUP01000173">
    <property type="protein sequence ID" value="HJD53535.1"/>
    <property type="molecule type" value="Genomic_DNA"/>
</dbReference>
<name>A0A9D2UJH0_9BACT</name>
<evidence type="ECO:0000313" key="5">
    <source>
        <dbReference type="EMBL" id="HJD53535.1"/>
    </source>
</evidence>
<dbReference type="InterPro" id="IPR002495">
    <property type="entry name" value="Glyco_trans_8"/>
</dbReference>
<dbReference type="CDD" id="cd04194">
    <property type="entry name" value="GT8_A4GalT_like"/>
    <property type="match status" value="1"/>
</dbReference>
<dbReference type="Pfam" id="PF00534">
    <property type="entry name" value="Glycos_transf_1"/>
    <property type="match status" value="1"/>
</dbReference>
<evidence type="ECO:0000259" key="4">
    <source>
        <dbReference type="Pfam" id="PF00534"/>
    </source>
</evidence>
<dbReference type="SUPFAM" id="SSF53448">
    <property type="entry name" value="Nucleotide-diphospho-sugar transferases"/>
    <property type="match status" value="1"/>
</dbReference>
<dbReference type="AlphaFoldDB" id="A0A9D2UJH0"/>
<dbReference type="Gene3D" id="3.90.550.10">
    <property type="entry name" value="Spore Coat Polysaccharide Biosynthesis Protein SpsA, Chain A"/>
    <property type="match status" value="1"/>
</dbReference>
<dbReference type="InterPro" id="IPR050748">
    <property type="entry name" value="Glycosyltrans_8_dom-fam"/>
</dbReference>
<keyword evidence="1 5" id="KW-0328">Glycosyltransferase</keyword>
<keyword evidence="2 5" id="KW-0808">Transferase</keyword>
<organism evidence="5 6">
    <name type="scientific">Candidatus Avibacteroides avistercoris</name>
    <dbReference type="NCBI Taxonomy" id="2840690"/>
    <lineage>
        <taxon>Bacteria</taxon>
        <taxon>Pseudomonadati</taxon>
        <taxon>Bacteroidota</taxon>
        <taxon>Bacteroidia</taxon>
        <taxon>Bacteroidales</taxon>
        <taxon>Bacteroidaceae</taxon>
        <taxon>Bacteroidaceae incertae sedis</taxon>
        <taxon>Candidatus Avibacteroides</taxon>
    </lineage>
</organism>
<evidence type="ECO:0000256" key="3">
    <source>
        <dbReference type="ARBA" id="ARBA00022723"/>
    </source>
</evidence>
<dbReference type="SUPFAM" id="SSF53756">
    <property type="entry name" value="UDP-Glycosyltransferase/glycogen phosphorylase"/>
    <property type="match status" value="1"/>
</dbReference>
<evidence type="ECO:0000313" key="6">
    <source>
        <dbReference type="Proteomes" id="UP000787625"/>
    </source>
</evidence>